<dbReference type="InterPro" id="IPR005135">
    <property type="entry name" value="Endo/exonuclease/phosphatase"/>
</dbReference>
<organism evidence="3 4">
    <name type="scientific">Sphingobium xenophagum</name>
    <dbReference type="NCBI Taxonomy" id="121428"/>
    <lineage>
        <taxon>Bacteria</taxon>
        <taxon>Pseudomonadati</taxon>
        <taxon>Pseudomonadota</taxon>
        <taxon>Alphaproteobacteria</taxon>
        <taxon>Sphingomonadales</taxon>
        <taxon>Sphingomonadaceae</taxon>
        <taxon>Sphingobium</taxon>
    </lineage>
</organism>
<dbReference type="AlphaFoldDB" id="A0A401J504"/>
<dbReference type="SUPFAM" id="SSF56219">
    <property type="entry name" value="DNase I-like"/>
    <property type="match status" value="1"/>
</dbReference>
<protein>
    <recommendedName>
        <fullName evidence="2">Endonuclease/exonuclease/phosphatase domain-containing protein</fullName>
    </recommendedName>
</protein>
<proteinExistence type="predicted"/>
<feature type="domain" description="Endonuclease/exonuclease/phosphatase" evidence="2">
    <location>
        <begin position="52"/>
        <end position="342"/>
    </location>
</feature>
<evidence type="ECO:0000313" key="3">
    <source>
        <dbReference type="EMBL" id="GBH31683.1"/>
    </source>
</evidence>
<dbReference type="Gene3D" id="3.60.10.10">
    <property type="entry name" value="Endonuclease/exonuclease/phosphatase"/>
    <property type="match status" value="1"/>
</dbReference>
<comment type="caution">
    <text evidence="3">The sequence shown here is derived from an EMBL/GenBank/DDBJ whole genome shotgun (WGS) entry which is preliminary data.</text>
</comment>
<reference evidence="3 4" key="1">
    <citation type="submission" date="2014-12" db="EMBL/GenBank/DDBJ databases">
        <title>Whole genome sequencing of Sphingobium xenophagum OW59.</title>
        <authorList>
            <person name="Ohta Y."/>
            <person name="Nishi S."/>
            <person name="Hatada Y."/>
        </authorList>
    </citation>
    <scope>NUCLEOTIDE SEQUENCE [LARGE SCALE GENOMIC DNA]</scope>
    <source>
        <strain evidence="3 4">OW59</strain>
    </source>
</reference>
<name>A0A401J504_SPHXE</name>
<dbReference type="PANTHER" id="PTHR16320">
    <property type="entry name" value="SPHINGOMYELINASE FAMILY MEMBER"/>
    <property type="match status" value="1"/>
</dbReference>
<dbReference type="PANTHER" id="PTHR16320:SF23">
    <property type="entry name" value="SPHINGOMYELINASE C 1"/>
    <property type="match status" value="1"/>
</dbReference>
<feature type="chain" id="PRO_5019072536" description="Endonuclease/exonuclease/phosphatase domain-containing protein" evidence="1">
    <location>
        <begin position="26"/>
        <end position="370"/>
    </location>
</feature>
<dbReference type="InterPro" id="IPR036691">
    <property type="entry name" value="Endo/exonu/phosph_ase_sf"/>
</dbReference>
<dbReference type="Pfam" id="PF03372">
    <property type="entry name" value="Exo_endo_phos"/>
    <property type="match status" value="1"/>
</dbReference>
<dbReference type="EMBL" id="BBQY01000020">
    <property type="protein sequence ID" value="GBH31683.1"/>
    <property type="molecule type" value="Genomic_DNA"/>
</dbReference>
<dbReference type="GO" id="GO:0004767">
    <property type="term" value="F:sphingomyelin phosphodiesterase activity"/>
    <property type="evidence" value="ECO:0007669"/>
    <property type="project" value="InterPro"/>
</dbReference>
<dbReference type="Proteomes" id="UP000290975">
    <property type="component" value="Unassembled WGS sequence"/>
</dbReference>
<feature type="signal peptide" evidence="1">
    <location>
        <begin position="1"/>
        <end position="25"/>
    </location>
</feature>
<sequence length="370" mass="39972">MGGIIMHKTMRAMLFAGLVSFVATGSTSSNLPDRLNMVQALPDGGNTTLSMMTYNIKGLPWPLAVDRDAALVRIGTRLRALRQRGHQPHILLLQEAFTPQAAELARSSGYRHMTFGPDRQMRSPIAPSAADQAFLAEARWDRGEALGKQTDSGLIILSDYPILRVRRLAFPDFACAGFDCLANKGVVIADMQVPGEAEPVAIVNIHLNARKASGVSVSRSLAAYARQVDLSARFIASAVPHTRTLMIGGDMNIGGNSDRSRIFFDGFARHGLSFVAARQGGAQLALDQATIPAPQARADLKHAMQRRKDWIFARAGRGSSLVVRGAHVPFGSEPDGQPLSDHFGYVISYDRQRPQLALADAPAASASDHR</sequence>
<keyword evidence="4" id="KW-1185">Reference proteome</keyword>
<gene>
    <name evidence="3" type="ORF">MBESOW_P2940</name>
</gene>
<dbReference type="STRING" id="1192759.GCA_000277525_00765"/>
<evidence type="ECO:0000313" key="4">
    <source>
        <dbReference type="Proteomes" id="UP000290975"/>
    </source>
</evidence>
<evidence type="ECO:0000259" key="2">
    <source>
        <dbReference type="Pfam" id="PF03372"/>
    </source>
</evidence>
<keyword evidence="1" id="KW-0732">Signal</keyword>
<evidence type="ECO:0000256" key="1">
    <source>
        <dbReference type="SAM" id="SignalP"/>
    </source>
</evidence>
<accession>A0A401J504</accession>
<dbReference type="InterPro" id="IPR038772">
    <property type="entry name" value="Sph/SMPD2-like"/>
</dbReference>